<evidence type="ECO:0000313" key="3">
    <source>
        <dbReference type="Proteomes" id="UP000821853"/>
    </source>
</evidence>
<keyword evidence="3" id="KW-1185">Reference proteome</keyword>
<dbReference type="AlphaFoldDB" id="A0A9J6FQI7"/>
<gene>
    <name evidence="2" type="ORF">HPB48_000024</name>
</gene>
<sequence length="248" mass="26772">MLRAPDIQANLLSSMNLPVGVCRTQRQTSSLPVSRVLSGARRPQLELVRTENFDRYAAVEHIDVRGKSHAVRTYKAAPHGSVMGLIRDIALEDTPQEIQENVVHEFNPTAPQANRIGKTLSVVIAFAGMKVPRYIRAARPAREDFKTSTSFVDAGGRRSIPIKETTKEEETETREVLQADPTIAARRGAEEVRRRRPGAATPAIRAAPGRNLGCGAAQVAVSGRSQSKPERSGGGGGAGSDRCWDTAG</sequence>
<evidence type="ECO:0000256" key="1">
    <source>
        <dbReference type="SAM" id="MobiDB-lite"/>
    </source>
</evidence>
<protein>
    <submittedName>
        <fullName evidence="2">Uncharacterized protein</fullName>
    </submittedName>
</protein>
<comment type="caution">
    <text evidence="2">The sequence shown here is derived from an EMBL/GenBank/DDBJ whole genome shotgun (WGS) entry which is preliminary data.</text>
</comment>
<reference evidence="2 3" key="1">
    <citation type="journal article" date="2020" name="Cell">
        <title>Large-Scale Comparative Analyses of Tick Genomes Elucidate Their Genetic Diversity and Vector Capacities.</title>
        <authorList>
            <consortium name="Tick Genome and Microbiome Consortium (TIGMIC)"/>
            <person name="Jia N."/>
            <person name="Wang J."/>
            <person name="Shi W."/>
            <person name="Du L."/>
            <person name="Sun Y."/>
            <person name="Zhan W."/>
            <person name="Jiang J.F."/>
            <person name="Wang Q."/>
            <person name="Zhang B."/>
            <person name="Ji P."/>
            <person name="Bell-Sakyi L."/>
            <person name="Cui X.M."/>
            <person name="Yuan T.T."/>
            <person name="Jiang B.G."/>
            <person name="Yang W.F."/>
            <person name="Lam T.T."/>
            <person name="Chang Q.C."/>
            <person name="Ding S.J."/>
            <person name="Wang X.J."/>
            <person name="Zhu J.G."/>
            <person name="Ruan X.D."/>
            <person name="Zhao L."/>
            <person name="Wei J.T."/>
            <person name="Ye R.Z."/>
            <person name="Que T.C."/>
            <person name="Du C.H."/>
            <person name="Zhou Y.H."/>
            <person name="Cheng J.X."/>
            <person name="Dai P.F."/>
            <person name="Guo W.B."/>
            <person name="Han X.H."/>
            <person name="Huang E.J."/>
            <person name="Li L.F."/>
            <person name="Wei W."/>
            <person name="Gao Y.C."/>
            <person name="Liu J.Z."/>
            <person name="Shao H.Z."/>
            <person name="Wang X."/>
            <person name="Wang C.C."/>
            <person name="Yang T.C."/>
            <person name="Huo Q.B."/>
            <person name="Li W."/>
            <person name="Chen H.Y."/>
            <person name="Chen S.E."/>
            <person name="Zhou L.G."/>
            <person name="Ni X.B."/>
            <person name="Tian J.H."/>
            <person name="Sheng Y."/>
            <person name="Liu T."/>
            <person name="Pan Y.S."/>
            <person name="Xia L.Y."/>
            <person name="Li J."/>
            <person name="Zhao F."/>
            <person name="Cao W.C."/>
        </authorList>
    </citation>
    <scope>NUCLEOTIDE SEQUENCE [LARGE SCALE GENOMIC DNA]</scope>
    <source>
        <strain evidence="2">HaeL-2018</strain>
    </source>
</reference>
<dbReference type="VEuPathDB" id="VectorBase:HLOH_060526"/>
<proteinExistence type="predicted"/>
<evidence type="ECO:0000313" key="2">
    <source>
        <dbReference type="EMBL" id="KAH9364600.1"/>
    </source>
</evidence>
<dbReference type="EMBL" id="JABSTR010000002">
    <property type="protein sequence ID" value="KAH9364600.1"/>
    <property type="molecule type" value="Genomic_DNA"/>
</dbReference>
<organism evidence="2 3">
    <name type="scientific">Haemaphysalis longicornis</name>
    <name type="common">Bush tick</name>
    <dbReference type="NCBI Taxonomy" id="44386"/>
    <lineage>
        <taxon>Eukaryota</taxon>
        <taxon>Metazoa</taxon>
        <taxon>Ecdysozoa</taxon>
        <taxon>Arthropoda</taxon>
        <taxon>Chelicerata</taxon>
        <taxon>Arachnida</taxon>
        <taxon>Acari</taxon>
        <taxon>Parasitiformes</taxon>
        <taxon>Ixodida</taxon>
        <taxon>Ixodoidea</taxon>
        <taxon>Ixodidae</taxon>
        <taxon>Haemaphysalinae</taxon>
        <taxon>Haemaphysalis</taxon>
    </lineage>
</organism>
<feature type="region of interest" description="Disordered" evidence="1">
    <location>
        <begin position="185"/>
        <end position="248"/>
    </location>
</feature>
<accession>A0A9J6FQI7</accession>
<dbReference type="Proteomes" id="UP000821853">
    <property type="component" value="Chromosome 10"/>
</dbReference>
<name>A0A9J6FQI7_HAELO</name>